<dbReference type="EMBL" id="JAOPGA020001028">
    <property type="protein sequence ID" value="KAL0484183.1"/>
    <property type="molecule type" value="Genomic_DNA"/>
</dbReference>
<gene>
    <name evidence="1" type="ORF">AKO1_004757</name>
</gene>
<name>A0AAW2Z4L6_9EUKA</name>
<reference evidence="1 2" key="1">
    <citation type="submission" date="2024-03" db="EMBL/GenBank/DDBJ databases">
        <title>The Acrasis kona genome and developmental transcriptomes reveal deep origins of eukaryotic multicellular pathways.</title>
        <authorList>
            <person name="Sheikh S."/>
            <person name="Fu C.-J."/>
            <person name="Brown M.W."/>
            <person name="Baldauf S.L."/>
        </authorList>
    </citation>
    <scope>NUCLEOTIDE SEQUENCE [LARGE SCALE GENOMIC DNA]</scope>
    <source>
        <strain evidence="1 2">ATCC MYA-3509</strain>
    </source>
</reference>
<proteinExistence type="predicted"/>
<dbReference type="AlphaFoldDB" id="A0AAW2Z4L6"/>
<comment type="caution">
    <text evidence="1">The sequence shown here is derived from an EMBL/GenBank/DDBJ whole genome shotgun (WGS) entry which is preliminary data.</text>
</comment>
<protein>
    <submittedName>
        <fullName evidence="1">Uncharacterized protein</fullName>
    </submittedName>
</protein>
<evidence type="ECO:0000313" key="1">
    <source>
        <dbReference type="EMBL" id="KAL0484183.1"/>
    </source>
</evidence>
<organism evidence="1 2">
    <name type="scientific">Acrasis kona</name>
    <dbReference type="NCBI Taxonomy" id="1008807"/>
    <lineage>
        <taxon>Eukaryota</taxon>
        <taxon>Discoba</taxon>
        <taxon>Heterolobosea</taxon>
        <taxon>Tetramitia</taxon>
        <taxon>Eutetramitia</taxon>
        <taxon>Acrasidae</taxon>
        <taxon>Acrasis</taxon>
    </lineage>
</organism>
<dbReference type="Proteomes" id="UP001431209">
    <property type="component" value="Unassembled WGS sequence"/>
</dbReference>
<accession>A0AAW2Z4L6</accession>
<keyword evidence="2" id="KW-1185">Reference proteome</keyword>
<evidence type="ECO:0000313" key="2">
    <source>
        <dbReference type="Proteomes" id="UP001431209"/>
    </source>
</evidence>
<sequence length="361" mass="41955">MKEFVYIASFKHGSQDSQDEDILYMCEPKYIELTSTKQFQINRGTEDRNVMCVEKDEHTGDSYIKSCLVGSPDELNNGLLETFHLHKQCHPIPITTNVKRNVVLKCCTTLTGILVKIRRTMHRDKVVRALKSFDFDTRRKTLSEIDFLSLKDDITINDLKFFAFRLGQANALVKGVEVFTKDATAQTYPELQPLLYRDKDQNILNSLSVVNDHVKILLDAMKNVKVNKKSSMHMFQLKNGYVATNFFECQSQGMVLDLKDQTSMMYWPLDLHLSCECTWVNIDSFATNITTNCFFCYRHSDKFIFSSFEKGFNFVMNKAHTEKFIAINKNLFYENYYYVFDCDTMNVVAKRSRLHNRCVGT</sequence>